<evidence type="ECO:0000256" key="7">
    <source>
        <dbReference type="SAM" id="Phobius"/>
    </source>
</evidence>
<evidence type="ECO:0000256" key="1">
    <source>
        <dbReference type="ARBA" id="ARBA00004752"/>
    </source>
</evidence>
<dbReference type="SUPFAM" id="SSF141523">
    <property type="entry name" value="L,D-transpeptidase catalytic domain-like"/>
    <property type="match status" value="1"/>
</dbReference>
<keyword evidence="7" id="KW-0472">Membrane</keyword>
<evidence type="ECO:0000256" key="3">
    <source>
        <dbReference type="ARBA" id="ARBA00022679"/>
    </source>
</evidence>
<organism evidence="10 11">
    <name type="scientific">Hymenobacter jejuensis</name>
    <dbReference type="NCBI Taxonomy" id="2502781"/>
    <lineage>
        <taxon>Bacteria</taxon>
        <taxon>Pseudomonadati</taxon>
        <taxon>Bacteroidota</taxon>
        <taxon>Cytophagia</taxon>
        <taxon>Cytophagales</taxon>
        <taxon>Hymenobacteraceae</taxon>
        <taxon>Hymenobacter</taxon>
    </lineage>
</organism>
<evidence type="ECO:0000256" key="6">
    <source>
        <dbReference type="ARBA" id="ARBA00023316"/>
    </source>
</evidence>
<dbReference type="Pfam" id="PF03734">
    <property type="entry name" value="YkuD"/>
    <property type="match status" value="1"/>
</dbReference>
<dbReference type="GO" id="GO:0004180">
    <property type="term" value="F:carboxypeptidase activity"/>
    <property type="evidence" value="ECO:0007669"/>
    <property type="project" value="UniProtKB-ARBA"/>
</dbReference>
<dbReference type="InterPro" id="IPR005490">
    <property type="entry name" value="LD_TPept_cat_dom"/>
</dbReference>
<dbReference type="OrthoDB" id="9778545at2"/>
<keyword evidence="11" id="KW-1185">Reference proteome</keyword>
<dbReference type="Pfam" id="PF20142">
    <property type="entry name" value="Scaffold"/>
    <property type="match status" value="1"/>
</dbReference>
<feature type="transmembrane region" description="Helical" evidence="7">
    <location>
        <begin position="29"/>
        <end position="53"/>
    </location>
</feature>
<proteinExistence type="inferred from homology"/>
<gene>
    <name evidence="10" type="ORF">FHG12_13370</name>
</gene>
<dbReference type="KEGG" id="hyj:FHG12_13370"/>
<sequence length="524" mass="59152">MPCWALARTAVGHKADPLRRANACFSSNLIHYLVMRLIMCVLLVAFLTAFATLPERPAGGQGRVRPLQTKPNSLPAHIQLLLLDTADKPPRRVPLAELQGDQSFYALRNYQPAWSAGLEIGTIGRAALALLTRAEDFGLQPRRYQASALQALADSLALPSPPARHVAQQARFEILLTDGVLRFARHLRRGQLYAFTPSPLEQPEAPFEPAAWVARALMAPDFTTALLRCQPQHREYQQLQQALANWRQQPTGPDPVAHRRQEQQMALTLERWRWVAIPDSDYIVVNLPAYRLEVVRRGRVVYTHRLLIGRASTPTPTFSSRLASFTVAPEWRVPRSVAVQQILPYLQENAKFPSEHDFLADNNYALYDAQGRELDPSTINWLQVTEQNFTYAIRQKPGCSNLLGNIVFRFANPYGLYISDTSEHKDFERTYRALAEGCMHVERPMRLAAYLLGPDSTRAALPKDGECEANPRSRTFYLKRPLPLHVRYATCAVVGGKPRFYADVYGRDALLRRQLFGARAATLL</sequence>
<evidence type="ECO:0000256" key="4">
    <source>
        <dbReference type="ARBA" id="ARBA00022960"/>
    </source>
</evidence>
<dbReference type="AlphaFoldDB" id="A0A5B8A0R0"/>
<dbReference type="InterPro" id="IPR045380">
    <property type="entry name" value="LD_TPept_scaffold_dom"/>
</dbReference>
<dbReference type="GO" id="GO:0008360">
    <property type="term" value="P:regulation of cell shape"/>
    <property type="evidence" value="ECO:0007669"/>
    <property type="project" value="UniProtKB-KW"/>
</dbReference>
<name>A0A5B8A0R0_9BACT</name>
<dbReference type="PANTHER" id="PTHR41533:SF2">
    <property type="entry name" value="BLR7131 PROTEIN"/>
    <property type="match status" value="1"/>
</dbReference>
<protein>
    <submittedName>
        <fullName evidence="10">Uncharacterized protein</fullName>
    </submittedName>
</protein>
<dbReference type="InterPro" id="IPR038063">
    <property type="entry name" value="Transpep_catalytic_dom"/>
</dbReference>
<reference evidence="10 11" key="1">
    <citation type="submission" date="2019-06" db="EMBL/GenBank/DDBJ databases">
        <authorList>
            <person name="Srinivasan S."/>
        </authorList>
    </citation>
    <scope>NUCLEOTIDE SEQUENCE [LARGE SCALE GENOMIC DNA]</scope>
    <source>
        <strain evidence="10 11">17J68-5</strain>
    </source>
</reference>
<dbReference type="PANTHER" id="PTHR41533">
    <property type="entry name" value="L,D-TRANSPEPTIDASE HI_1667-RELATED"/>
    <property type="match status" value="1"/>
</dbReference>
<keyword evidence="3" id="KW-0808">Transferase</keyword>
<dbReference type="Gene3D" id="2.40.440.10">
    <property type="entry name" value="L,D-transpeptidase catalytic domain-like"/>
    <property type="match status" value="1"/>
</dbReference>
<comment type="pathway">
    <text evidence="1">Cell wall biogenesis; peptidoglycan biosynthesis.</text>
</comment>
<keyword evidence="6" id="KW-0961">Cell wall biogenesis/degradation</keyword>
<dbReference type="InterPro" id="IPR052905">
    <property type="entry name" value="LD-transpeptidase_YkuD-like"/>
</dbReference>
<keyword evidence="7" id="KW-1133">Transmembrane helix</keyword>
<dbReference type="EMBL" id="CP040896">
    <property type="protein sequence ID" value="QDA61031.1"/>
    <property type="molecule type" value="Genomic_DNA"/>
</dbReference>
<dbReference type="GO" id="GO:0009252">
    <property type="term" value="P:peptidoglycan biosynthetic process"/>
    <property type="evidence" value="ECO:0007669"/>
    <property type="project" value="UniProtKB-UniPathway"/>
</dbReference>
<keyword evidence="5" id="KW-0573">Peptidoglycan synthesis</keyword>
<evidence type="ECO:0000256" key="2">
    <source>
        <dbReference type="ARBA" id="ARBA00005992"/>
    </source>
</evidence>
<evidence type="ECO:0000256" key="5">
    <source>
        <dbReference type="ARBA" id="ARBA00022984"/>
    </source>
</evidence>
<dbReference type="UniPathway" id="UPA00219"/>
<dbReference type="Proteomes" id="UP000305398">
    <property type="component" value="Chromosome"/>
</dbReference>
<dbReference type="CDD" id="cd16913">
    <property type="entry name" value="YkuD_like"/>
    <property type="match status" value="1"/>
</dbReference>
<keyword evidence="7" id="KW-0812">Transmembrane</keyword>
<evidence type="ECO:0000259" key="9">
    <source>
        <dbReference type="Pfam" id="PF20142"/>
    </source>
</evidence>
<evidence type="ECO:0000313" key="11">
    <source>
        <dbReference type="Proteomes" id="UP000305398"/>
    </source>
</evidence>
<keyword evidence="4" id="KW-0133">Cell shape</keyword>
<feature type="domain" description="L,D-TPase catalytic" evidence="8">
    <location>
        <begin position="281"/>
        <end position="451"/>
    </location>
</feature>
<comment type="similarity">
    <text evidence="2">Belongs to the YkuD family.</text>
</comment>
<feature type="domain" description="L,D-transpeptidase scaffold" evidence="9">
    <location>
        <begin position="102"/>
        <end position="243"/>
    </location>
</feature>
<evidence type="ECO:0000313" key="10">
    <source>
        <dbReference type="EMBL" id="QDA61031.1"/>
    </source>
</evidence>
<evidence type="ECO:0000259" key="8">
    <source>
        <dbReference type="Pfam" id="PF03734"/>
    </source>
</evidence>
<dbReference type="GO" id="GO:0016740">
    <property type="term" value="F:transferase activity"/>
    <property type="evidence" value="ECO:0007669"/>
    <property type="project" value="UniProtKB-KW"/>
</dbReference>
<accession>A0A5B8A0R0</accession>
<dbReference type="GO" id="GO:0071555">
    <property type="term" value="P:cell wall organization"/>
    <property type="evidence" value="ECO:0007669"/>
    <property type="project" value="UniProtKB-KW"/>
</dbReference>